<evidence type="ECO:0000313" key="1">
    <source>
        <dbReference type="EMBL" id="GMH25229.1"/>
    </source>
</evidence>
<name>A0AAD3Y2R6_NEPGR</name>
<comment type="caution">
    <text evidence="1">The sequence shown here is derived from an EMBL/GenBank/DDBJ whole genome shotgun (WGS) entry which is preliminary data.</text>
</comment>
<keyword evidence="2" id="KW-1185">Reference proteome</keyword>
<accession>A0AAD3Y2R6</accession>
<organism evidence="1 2">
    <name type="scientific">Nepenthes gracilis</name>
    <name type="common">Slender pitcher plant</name>
    <dbReference type="NCBI Taxonomy" id="150966"/>
    <lineage>
        <taxon>Eukaryota</taxon>
        <taxon>Viridiplantae</taxon>
        <taxon>Streptophyta</taxon>
        <taxon>Embryophyta</taxon>
        <taxon>Tracheophyta</taxon>
        <taxon>Spermatophyta</taxon>
        <taxon>Magnoliopsida</taxon>
        <taxon>eudicotyledons</taxon>
        <taxon>Gunneridae</taxon>
        <taxon>Pentapetalae</taxon>
        <taxon>Caryophyllales</taxon>
        <taxon>Nepenthaceae</taxon>
        <taxon>Nepenthes</taxon>
    </lineage>
</organism>
<dbReference type="EMBL" id="BSYO01000029">
    <property type="protein sequence ID" value="GMH25229.1"/>
    <property type="molecule type" value="Genomic_DNA"/>
</dbReference>
<gene>
    <name evidence="1" type="ORF">Nepgr_027072</name>
</gene>
<evidence type="ECO:0000313" key="2">
    <source>
        <dbReference type="Proteomes" id="UP001279734"/>
    </source>
</evidence>
<proteinExistence type="predicted"/>
<protein>
    <submittedName>
        <fullName evidence="1">Uncharacterized protein</fullName>
    </submittedName>
</protein>
<sequence length="83" mass="9625">MALEVLVLFMNVRRKKVRKSLSAKILPSFSLTVGSDEFESVASLYNPAIPFFNSERQSQREFRAIRAGKKILEWEKRVLCFSE</sequence>
<dbReference type="Proteomes" id="UP001279734">
    <property type="component" value="Unassembled WGS sequence"/>
</dbReference>
<dbReference type="AlphaFoldDB" id="A0AAD3Y2R6"/>
<reference evidence="1" key="1">
    <citation type="submission" date="2023-05" db="EMBL/GenBank/DDBJ databases">
        <title>Nepenthes gracilis genome sequencing.</title>
        <authorList>
            <person name="Fukushima K."/>
        </authorList>
    </citation>
    <scope>NUCLEOTIDE SEQUENCE</scope>
    <source>
        <strain evidence="1">SING2019-196</strain>
    </source>
</reference>